<accession>A0A6I6IW87</accession>
<comment type="similarity">
    <text evidence="1">Belongs to the 'phage' integrase family.</text>
</comment>
<dbReference type="PROSITE" id="PS51900">
    <property type="entry name" value="CB"/>
    <property type="match status" value="1"/>
</dbReference>
<keyword evidence="4" id="KW-0233">DNA recombination</keyword>
<protein>
    <submittedName>
        <fullName evidence="8">DUF4102 domain-containing protein</fullName>
    </submittedName>
</protein>
<dbReference type="GO" id="GO:0015074">
    <property type="term" value="P:DNA integration"/>
    <property type="evidence" value="ECO:0007669"/>
    <property type="project" value="UniProtKB-KW"/>
</dbReference>
<dbReference type="InterPro" id="IPR050808">
    <property type="entry name" value="Phage_Integrase"/>
</dbReference>
<dbReference type="InterPro" id="IPR025166">
    <property type="entry name" value="Integrase_DNA_bind_dom"/>
</dbReference>
<organism evidence="8 9">
    <name type="scientific">Roseovarius faecimaris</name>
    <dbReference type="NCBI Taxonomy" id="2494550"/>
    <lineage>
        <taxon>Bacteria</taxon>
        <taxon>Pseudomonadati</taxon>
        <taxon>Pseudomonadota</taxon>
        <taxon>Alphaproteobacteria</taxon>
        <taxon>Rhodobacterales</taxon>
        <taxon>Roseobacteraceae</taxon>
        <taxon>Roseovarius</taxon>
    </lineage>
</organism>
<evidence type="ECO:0000313" key="8">
    <source>
        <dbReference type="EMBL" id="QGY00345.1"/>
    </source>
</evidence>
<dbReference type="Pfam" id="PF13356">
    <property type="entry name" value="Arm-DNA-bind_3"/>
    <property type="match status" value="1"/>
</dbReference>
<keyword evidence="2" id="KW-0229">DNA integration</keyword>
<dbReference type="EMBL" id="CP034348">
    <property type="protein sequence ID" value="QGY00345.1"/>
    <property type="molecule type" value="Genomic_DNA"/>
</dbReference>
<name>A0A6I6IW87_9RHOB</name>
<dbReference type="CDD" id="cd00796">
    <property type="entry name" value="INT_Rci_Hp1_C"/>
    <property type="match status" value="1"/>
</dbReference>
<dbReference type="InterPro" id="IPR013762">
    <property type="entry name" value="Integrase-like_cat_sf"/>
</dbReference>
<dbReference type="InterPro" id="IPR044068">
    <property type="entry name" value="CB"/>
</dbReference>
<dbReference type="InterPro" id="IPR011010">
    <property type="entry name" value="DNA_brk_join_enz"/>
</dbReference>
<dbReference type="Pfam" id="PF00589">
    <property type="entry name" value="Phage_integrase"/>
    <property type="match status" value="1"/>
</dbReference>
<evidence type="ECO:0000256" key="4">
    <source>
        <dbReference type="ARBA" id="ARBA00023172"/>
    </source>
</evidence>
<dbReference type="KEGG" id="rom:EI983_08335"/>
<evidence type="ECO:0000256" key="1">
    <source>
        <dbReference type="ARBA" id="ARBA00008857"/>
    </source>
</evidence>
<dbReference type="GO" id="GO:0006310">
    <property type="term" value="P:DNA recombination"/>
    <property type="evidence" value="ECO:0007669"/>
    <property type="project" value="UniProtKB-KW"/>
</dbReference>
<proteinExistence type="inferred from homology"/>
<keyword evidence="9" id="KW-1185">Reference proteome</keyword>
<dbReference type="PANTHER" id="PTHR30629">
    <property type="entry name" value="PROPHAGE INTEGRASE"/>
    <property type="match status" value="1"/>
</dbReference>
<evidence type="ECO:0000256" key="5">
    <source>
        <dbReference type="PROSITE-ProRule" id="PRU01248"/>
    </source>
</evidence>
<evidence type="ECO:0000256" key="3">
    <source>
        <dbReference type="ARBA" id="ARBA00023125"/>
    </source>
</evidence>
<evidence type="ECO:0000313" key="9">
    <source>
        <dbReference type="Proteomes" id="UP000428330"/>
    </source>
</evidence>
<reference evidence="9" key="1">
    <citation type="submission" date="2018-12" db="EMBL/GenBank/DDBJ databases">
        <title>Complete genome sequence of Roseovarius sp. MME-070.</title>
        <authorList>
            <person name="Nam Y.-D."/>
            <person name="Kang J."/>
            <person name="Chung W.-H."/>
            <person name="Park Y.S."/>
        </authorList>
    </citation>
    <scope>NUCLEOTIDE SEQUENCE [LARGE SCALE GENOMIC DNA]</scope>
    <source>
        <strain evidence="9">MME-070</strain>
    </source>
</reference>
<dbReference type="InterPro" id="IPR010998">
    <property type="entry name" value="Integrase_recombinase_N"/>
</dbReference>
<dbReference type="PANTHER" id="PTHR30629:SF2">
    <property type="entry name" value="PROPHAGE INTEGRASE INTS-RELATED"/>
    <property type="match status" value="1"/>
</dbReference>
<dbReference type="GO" id="GO:0003677">
    <property type="term" value="F:DNA binding"/>
    <property type="evidence" value="ECO:0007669"/>
    <property type="project" value="UniProtKB-UniRule"/>
</dbReference>
<dbReference type="Proteomes" id="UP000428330">
    <property type="component" value="Chromosome"/>
</dbReference>
<dbReference type="InterPro" id="IPR002104">
    <property type="entry name" value="Integrase_catalytic"/>
</dbReference>
<dbReference type="Gene3D" id="1.10.150.130">
    <property type="match status" value="1"/>
</dbReference>
<evidence type="ECO:0000259" key="6">
    <source>
        <dbReference type="PROSITE" id="PS51898"/>
    </source>
</evidence>
<feature type="domain" description="Tyr recombinase" evidence="6">
    <location>
        <begin position="225"/>
        <end position="426"/>
    </location>
</feature>
<dbReference type="SUPFAM" id="SSF56349">
    <property type="entry name" value="DNA breaking-rejoining enzymes"/>
    <property type="match status" value="1"/>
</dbReference>
<feature type="domain" description="Core-binding (CB)" evidence="7">
    <location>
        <begin position="102"/>
        <end position="202"/>
    </location>
</feature>
<evidence type="ECO:0000259" key="7">
    <source>
        <dbReference type="PROSITE" id="PS51900"/>
    </source>
</evidence>
<dbReference type="Gene3D" id="3.30.160.390">
    <property type="entry name" value="Integrase, DNA-binding domain"/>
    <property type="match status" value="1"/>
</dbReference>
<dbReference type="OrthoDB" id="6388170at2"/>
<evidence type="ECO:0000256" key="2">
    <source>
        <dbReference type="ARBA" id="ARBA00022908"/>
    </source>
</evidence>
<dbReference type="InterPro" id="IPR038488">
    <property type="entry name" value="Integrase_DNA-bd_sf"/>
</dbReference>
<sequence>MPVIKIARRTVAAIDTPGKPVVYYDDTVKGFGLLVRPSGSRSWILEYRPGAGGRGIAKKRVVIGNPETVTPEQARAMAKDMLAKVRLGADPAAERADARAADTVAEIADAWLSRHVEPKRKVTTAKLYRAVLDTHILPAIGSRKAATLTRSDVAKLHSAIAIKTTSAKKPSAKRTASTKTRGGPIIANRALAVLKAMFSWAIDLALLPEGTSNPAIGVEAFKEKGRERFLSTEEMQRLGDALSRAETEGLPWQIKTNGPASKHLPAPDKRVAQFDTHTVAAIRLLLLTGARVREILDLEWRHVDFGRGMLRLPDSKTGAKVIVLGSAALSVLDAIPRIGRYVIASTSAGTKHEKPRADVNRLWRAVCREACIEGTRLHDLRHSNAAVGASAGLSLHQIGGLLGHSQTSTTKRYAHLAADPQRRAADMIGAEIGAALGLGGNVVPLDVTRKADQA</sequence>
<dbReference type="PROSITE" id="PS51898">
    <property type="entry name" value="TYR_RECOMBINASE"/>
    <property type="match status" value="1"/>
</dbReference>
<gene>
    <name evidence="8" type="ORF">EI983_08335</name>
</gene>
<dbReference type="Gene3D" id="1.10.443.10">
    <property type="entry name" value="Intergrase catalytic core"/>
    <property type="match status" value="1"/>
</dbReference>
<keyword evidence="3 5" id="KW-0238">DNA-binding</keyword>
<dbReference type="AlphaFoldDB" id="A0A6I6IW87"/>